<protein>
    <submittedName>
        <fullName evidence="2">Uncharacterized protein</fullName>
    </submittedName>
</protein>
<feature type="compositionally biased region" description="Gly residues" evidence="1">
    <location>
        <begin position="45"/>
        <end position="56"/>
    </location>
</feature>
<proteinExistence type="predicted"/>
<evidence type="ECO:0000256" key="1">
    <source>
        <dbReference type="SAM" id="MobiDB-lite"/>
    </source>
</evidence>
<evidence type="ECO:0000313" key="3">
    <source>
        <dbReference type="Proteomes" id="UP000244336"/>
    </source>
</evidence>
<sequence>MTGAVAAAPGSGRSGGRSRQSGAGRAQASRAGAVRRGPQAERAGALGGWRSSGGSGRALRGSELAQYGSGVAGAWTRGAGARGRAEAGVAARRRRGGGCGSDGAGRAQAWRTRELECWRGADGHERLVERAGAGAGVGRRRCRAARLECGQREPARVWQVWAQATAQRSARRKRAGAGVGCAGFGQEASGKGLG</sequence>
<gene>
    <name evidence="2" type="ORF">GQ55_5G314700</name>
</gene>
<name>A0A2T7DLP7_9POAL</name>
<reference evidence="2 3" key="1">
    <citation type="submission" date="2018-04" db="EMBL/GenBank/DDBJ databases">
        <title>WGS assembly of Panicum hallii var. hallii HAL2.</title>
        <authorList>
            <person name="Lovell J."/>
            <person name="Jenkins J."/>
            <person name="Lowry D."/>
            <person name="Mamidi S."/>
            <person name="Sreedasyam A."/>
            <person name="Weng X."/>
            <person name="Barry K."/>
            <person name="Bonette J."/>
            <person name="Campitelli B."/>
            <person name="Daum C."/>
            <person name="Gordon S."/>
            <person name="Gould B."/>
            <person name="Lipzen A."/>
            <person name="MacQueen A."/>
            <person name="Palacio-Mejia J."/>
            <person name="Plott C."/>
            <person name="Shakirov E."/>
            <person name="Shu S."/>
            <person name="Yoshinaga Y."/>
            <person name="Zane M."/>
            <person name="Rokhsar D."/>
            <person name="Grimwood J."/>
            <person name="Schmutz J."/>
            <person name="Juenger T."/>
        </authorList>
    </citation>
    <scope>NUCLEOTIDE SEQUENCE [LARGE SCALE GENOMIC DNA]</scope>
    <source>
        <strain evidence="3">cv. HAL2</strain>
    </source>
</reference>
<dbReference type="Proteomes" id="UP000244336">
    <property type="component" value="Chromosome 5"/>
</dbReference>
<dbReference type="Gramene" id="PUZ56500">
    <property type="protein sequence ID" value="PUZ56500"/>
    <property type="gene ID" value="GQ55_5G314700"/>
</dbReference>
<feature type="region of interest" description="Disordered" evidence="1">
    <location>
        <begin position="1"/>
        <end position="58"/>
    </location>
</feature>
<evidence type="ECO:0000313" key="2">
    <source>
        <dbReference type="EMBL" id="PUZ56500.1"/>
    </source>
</evidence>
<keyword evidence="3" id="KW-1185">Reference proteome</keyword>
<accession>A0A2T7DLP7</accession>
<dbReference type="AlphaFoldDB" id="A0A2T7DLP7"/>
<dbReference type="EMBL" id="CM009753">
    <property type="protein sequence ID" value="PUZ56500.1"/>
    <property type="molecule type" value="Genomic_DNA"/>
</dbReference>
<organism evidence="2 3">
    <name type="scientific">Panicum hallii var. hallii</name>
    <dbReference type="NCBI Taxonomy" id="1504633"/>
    <lineage>
        <taxon>Eukaryota</taxon>
        <taxon>Viridiplantae</taxon>
        <taxon>Streptophyta</taxon>
        <taxon>Embryophyta</taxon>
        <taxon>Tracheophyta</taxon>
        <taxon>Spermatophyta</taxon>
        <taxon>Magnoliopsida</taxon>
        <taxon>Liliopsida</taxon>
        <taxon>Poales</taxon>
        <taxon>Poaceae</taxon>
        <taxon>PACMAD clade</taxon>
        <taxon>Panicoideae</taxon>
        <taxon>Panicodae</taxon>
        <taxon>Paniceae</taxon>
        <taxon>Panicinae</taxon>
        <taxon>Panicum</taxon>
        <taxon>Panicum sect. Panicum</taxon>
    </lineage>
</organism>
<feature type="compositionally biased region" description="Low complexity" evidence="1">
    <location>
        <begin position="1"/>
        <end position="37"/>
    </location>
</feature>